<reference evidence="2" key="1">
    <citation type="submission" date="2020-06" db="EMBL/GenBank/DDBJ databases">
        <authorList>
            <consortium name="Plant Systems Biology data submission"/>
        </authorList>
    </citation>
    <scope>NUCLEOTIDE SEQUENCE</scope>
    <source>
        <strain evidence="2">D6</strain>
    </source>
</reference>
<proteinExistence type="predicted"/>
<evidence type="ECO:0000313" key="3">
    <source>
        <dbReference type="Proteomes" id="UP001153069"/>
    </source>
</evidence>
<evidence type="ECO:0000313" key="2">
    <source>
        <dbReference type="EMBL" id="CAB9525901.1"/>
    </source>
</evidence>
<gene>
    <name evidence="2" type="ORF">SEMRO_1746_G294960.1</name>
</gene>
<accession>A0A9N8EUQ8</accession>
<dbReference type="EMBL" id="CAICTM010001744">
    <property type="protein sequence ID" value="CAB9525901.1"/>
    <property type="molecule type" value="Genomic_DNA"/>
</dbReference>
<name>A0A9N8EUQ8_9STRA</name>
<sequence>MNQSSQEEQCTEFTNPNNNDDQMIPMVAPPLEVVGFWNGTNCAATGTQQGPTRASLSMYGNGTNIWYFDGVPQTGLGVEAMVGWDCLGLQGRGVWWGQTADSSSEFWCNLFQVEYEEETRQATYINYAFGGTGQYASAEGSCPTTFDEIPPDALQASFSRTVGDDETFQFTCQEDSQQQSCRPRGTPVPNPFADEQSLPVLDTTTCLPIDGPSSASVPSVASLILVAAALAFA</sequence>
<comment type="caution">
    <text evidence="2">The sequence shown here is derived from an EMBL/GenBank/DDBJ whole genome shotgun (WGS) entry which is preliminary data.</text>
</comment>
<protein>
    <submittedName>
        <fullName evidence="2">Uncharacterized protein</fullName>
    </submittedName>
</protein>
<organism evidence="2 3">
    <name type="scientific">Seminavis robusta</name>
    <dbReference type="NCBI Taxonomy" id="568900"/>
    <lineage>
        <taxon>Eukaryota</taxon>
        <taxon>Sar</taxon>
        <taxon>Stramenopiles</taxon>
        <taxon>Ochrophyta</taxon>
        <taxon>Bacillariophyta</taxon>
        <taxon>Bacillariophyceae</taxon>
        <taxon>Bacillariophycidae</taxon>
        <taxon>Naviculales</taxon>
        <taxon>Naviculaceae</taxon>
        <taxon>Seminavis</taxon>
    </lineage>
</organism>
<feature type="region of interest" description="Disordered" evidence="1">
    <location>
        <begin position="1"/>
        <end position="23"/>
    </location>
</feature>
<evidence type="ECO:0000256" key="1">
    <source>
        <dbReference type="SAM" id="MobiDB-lite"/>
    </source>
</evidence>
<dbReference type="Proteomes" id="UP001153069">
    <property type="component" value="Unassembled WGS sequence"/>
</dbReference>
<keyword evidence="3" id="KW-1185">Reference proteome</keyword>
<feature type="compositionally biased region" description="Polar residues" evidence="1">
    <location>
        <begin position="1"/>
        <end position="21"/>
    </location>
</feature>
<dbReference type="AlphaFoldDB" id="A0A9N8EUQ8"/>